<organism evidence="6 7">
    <name type="scientific">Algoriphagus aquimarinus</name>
    <dbReference type="NCBI Taxonomy" id="237018"/>
    <lineage>
        <taxon>Bacteria</taxon>
        <taxon>Pseudomonadati</taxon>
        <taxon>Bacteroidota</taxon>
        <taxon>Cytophagia</taxon>
        <taxon>Cytophagales</taxon>
        <taxon>Cyclobacteriaceae</taxon>
        <taxon>Algoriphagus</taxon>
    </lineage>
</organism>
<dbReference type="AlphaFoldDB" id="A0A1I0WBF3"/>
<dbReference type="InterPro" id="IPR029044">
    <property type="entry name" value="Nucleotide-diphossugar_trans"/>
</dbReference>
<reference evidence="6 7" key="1">
    <citation type="submission" date="2016-10" db="EMBL/GenBank/DDBJ databases">
        <authorList>
            <person name="de Groot N.N."/>
        </authorList>
    </citation>
    <scope>NUCLEOTIDE SEQUENCE [LARGE SCALE GENOMIC DNA]</scope>
    <source>
        <strain evidence="6 7">DSM 23399</strain>
    </source>
</reference>
<protein>
    <submittedName>
        <fullName evidence="6">Glycosyltransferase, catalytic subunit of cellulose synthase and poly-beta-1,6-N-acetylglucosamine synthase</fullName>
    </submittedName>
</protein>
<gene>
    <name evidence="6" type="ORF">SAMN04489723_10219</name>
</gene>
<dbReference type="EMBL" id="FOKK01000002">
    <property type="protein sequence ID" value="SFA85697.1"/>
    <property type="molecule type" value="Genomic_DNA"/>
</dbReference>
<feature type="transmembrane region" description="Helical" evidence="4">
    <location>
        <begin position="333"/>
        <end position="356"/>
    </location>
</feature>
<sequence length="371" mass="42078">MVWVCIGIVGLILVQFVVLLFRVNFFWKQNQVKSSSELPLISILVAARNEEKDLPDLLRSFEHLEYPTDKVQFLFADDQSTDRTAQILKDWCSRDPNASFLSINASQIALFNENGKANALAILGEKAKGDYYFFTDADCEVNPAWLREGVNGFTGNIGLVIGITQVKALSLMGKFQEIDWWLTLGFVKVATDLNIQTTGLGNNMVISKLAYEQSGGFKQLPFCLTEDLEISRAIQRQGFGIAHQVCPEMLAFTKPEISFSKLLNQRKRWMSGVMTLPIYWKLILGLQFGYFVGIIALIAFNPLVGMSLALMKILLQGLFLIGFADKAGVKINWLYLLVFDFYNFNTTVLTILYYFWPSKTKWKSRIYPCIT</sequence>
<evidence type="ECO:0000313" key="6">
    <source>
        <dbReference type="EMBL" id="SFA85697.1"/>
    </source>
</evidence>
<dbReference type="PANTHER" id="PTHR43630">
    <property type="entry name" value="POLY-BETA-1,6-N-ACETYL-D-GLUCOSAMINE SYNTHASE"/>
    <property type="match status" value="1"/>
</dbReference>
<feature type="transmembrane region" description="Helical" evidence="4">
    <location>
        <begin position="306"/>
        <end position="324"/>
    </location>
</feature>
<dbReference type="Proteomes" id="UP000198790">
    <property type="component" value="Unassembled WGS sequence"/>
</dbReference>
<dbReference type="Gene3D" id="3.90.550.10">
    <property type="entry name" value="Spore Coat Polysaccharide Biosynthesis Protein SpsA, Chain A"/>
    <property type="match status" value="1"/>
</dbReference>
<proteinExistence type="inferred from homology"/>
<evidence type="ECO:0000256" key="3">
    <source>
        <dbReference type="ARBA" id="ARBA00022679"/>
    </source>
</evidence>
<feature type="domain" description="Glycosyltransferase 2-like" evidence="5">
    <location>
        <begin position="42"/>
        <end position="165"/>
    </location>
</feature>
<evidence type="ECO:0000256" key="4">
    <source>
        <dbReference type="SAM" id="Phobius"/>
    </source>
</evidence>
<dbReference type="RefSeq" id="WP_092894593.1">
    <property type="nucleotide sequence ID" value="NZ_FOKK01000002.1"/>
</dbReference>
<keyword evidence="4" id="KW-1133">Transmembrane helix</keyword>
<dbReference type="Pfam" id="PF00535">
    <property type="entry name" value="Glycos_transf_2"/>
    <property type="match status" value="1"/>
</dbReference>
<accession>A0A1I0WBF3</accession>
<feature type="transmembrane region" description="Helical" evidence="4">
    <location>
        <begin position="6"/>
        <end position="27"/>
    </location>
</feature>
<dbReference type="GO" id="GO:0016757">
    <property type="term" value="F:glycosyltransferase activity"/>
    <property type="evidence" value="ECO:0007669"/>
    <property type="project" value="UniProtKB-KW"/>
</dbReference>
<name>A0A1I0WBF3_9BACT</name>
<keyword evidence="4" id="KW-0812">Transmembrane</keyword>
<keyword evidence="4" id="KW-0472">Membrane</keyword>
<feature type="transmembrane region" description="Helical" evidence="4">
    <location>
        <begin position="278"/>
        <end position="300"/>
    </location>
</feature>
<evidence type="ECO:0000256" key="2">
    <source>
        <dbReference type="ARBA" id="ARBA00022676"/>
    </source>
</evidence>
<dbReference type="InterPro" id="IPR001173">
    <property type="entry name" value="Glyco_trans_2-like"/>
</dbReference>
<keyword evidence="3 6" id="KW-0808">Transferase</keyword>
<keyword evidence="7" id="KW-1185">Reference proteome</keyword>
<dbReference type="OrthoDB" id="9800276at2"/>
<comment type="similarity">
    <text evidence="1">Belongs to the glycosyltransferase 2 family.</text>
</comment>
<evidence type="ECO:0000259" key="5">
    <source>
        <dbReference type="Pfam" id="PF00535"/>
    </source>
</evidence>
<dbReference type="PANTHER" id="PTHR43630:SF1">
    <property type="entry name" value="POLY-BETA-1,6-N-ACETYL-D-GLUCOSAMINE SYNTHASE"/>
    <property type="match status" value="1"/>
</dbReference>
<dbReference type="SUPFAM" id="SSF53448">
    <property type="entry name" value="Nucleotide-diphospho-sugar transferases"/>
    <property type="match status" value="1"/>
</dbReference>
<keyword evidence="2" id="KW-0328">Glycosyltransferase</keyword>
<dbReference type="STRING" id="237018.SAMN04489723_10219"/>
<evidence type="ECO:0000313" key="7">
    <source>
        <dbReference type="Proteomes" id="UP000198790"/>
    </source>
</evidence>
<evidence type="ECO:0000256" key="1">
    <source>
        <dbReference type="ARBA" id="ARBA00006739"/>
    </source>
</evidence>